<gene>
    <name evidence="7" type="ordered locus">ELI_11140</name>
</gene>
<sequence>MDEPPPSKRRRKKPPRPLDETRLKDLALAYVARFATSAGKLEAYLKRKVRERGWDGESDPDIATVVARYVELGYIDDTAFARAKSNDLLRRGYGPRRIGQALHQAGIDEETRDEVGASAFDAREAALHMARKRRFGPFALQSVDPAMREKHLAAMIRAGHGFAEAKAVLDAASEDEAEEWVREACE</sequence>
<dbReference type="OrthoDB" id="7432442at2"/>
<dbReference type="InterPro" id="IPR036388">
    <property type="entry name" value="WH-like_DNA-bd_sf"/>
</dbReference>
<proteinExistence type="inferred from homology"/>
<comment type="subcellular location">
    <subcellularLocation>
        <location evidence="1">Cytoplasm</location>
    </subcellularLocation>
</comment>
<dbReference type="HOGENOM" id="CLU_090972_3_0_5"/>
<feature type="region of interest" description="Disordered" evidence="5">
    <location>
        <begin position="1"/>
        <end position="20"/>
    </location>
</feature>
<dbReference type="AlphaFoldDB" id="Q2N7M1"/>
<accession>Q2N7M1</accession>
<evidence type="ECO:0000313" key="8">
    <source>
        <dbReference type="Proteomes" id="UP000008808"/>
    </source>
</evidence>
<dbReference type="STRING" id="314225.ELI_11140"/>
<evidence type="ECO:0000256" key="2">
    <source>
        <dbReference type="ARBA" id="ARBA00009695"/>
    </source>
</evidence>
<evidence type="ECO:0000256" key="5">
    <source>
        <dbReference type="SAM" id="MobiDB-lite"/>
    </source>
</evidence>
<dbReference type="KEGG" id="eli:ELI_11140"/>
<protein>
    <recommendedName>
        <fullName evidence="3">Regulatory protein RecX</fullName>
    </recommendedName>
</protein>
<dbReference type="EMBL" id="CP000157">
    <property type="protein sequence ID" value="ABC64320.1"/>
    <property type="molecule type" value="Genomic_DNA"/>
</dbReference>
<comment type="similarity">
    <text evidence="2">Belongs to the RecX family.</text>
</comment>
<evidence type="ECO:0000259" key="6">
    <source>
        <dbReference type="Pfam" id="PF02631"/>
    </source>
</evidence>
<evidence type="ECO:0000256" key="4">
    <source>
        <dbReference type="ARBA" id="ARBA00022490"/>
    </source>
</evidence>
<keyword evidence="4" id="KW-0963">Cytoplasm</keyword>
<dbReference type="eggNOG" id="COG2137">
    <property type="taxonomic scope" value="Bacteria"/>
</dbReference>
<evidence type="ECO:0000256" key="3">
    <source>
        <dbReference type="ARBA" id="ARBA00018111"/>
    </source>
</evidence>
<keyword evidence="8" id="KW-1185">Reference proteome</keyword>
<dbReference type="Gene3D" id="1.10.10.10">
    <property type="entry name" value="Winged helix-like DNA-binding domain superfamily/Winged helix DNA-binding domain"/>
    <property type="match status" value="1"/>
</dbReference>
<dbReference type="Proteomes" id="UP000008808">
    <property type="component" value="Chromosome"/>
</dbReference>
<evidence type="ECO:0000313" key="7">
    <source>
        <dbReference type="EMBL" id="ABC64320.1"/>
    </source>
</evidence>
<dbReference type="GO" id="GO:0005737">
    <property type="term" value="C:cytoplasm"/>
    <property type="evidence" value="ECO:0007669"/>
    <property type="project" value="UniProtKB-SubCell"/>
</dbReference>
<dbReference type="Pfam" id="PF02631">
    <property type="entry name" value="RecX_HTH2"/>
    <property type="match status" value="1"/>
</dbReference>
<name>Q2N7M1_ERYLH</name>
<reference evidence="8" key="1">
    <citation type="journal article" date="2009" name="J. Bacteriol.">
        <title>Complete genome sequence of Erythrobacter litoralis HTCC2594.</title>
        <authorList>
            <person name="Oh H.M."/>
            <person name="Giovannoni S.J."/>
            <person name="Ferriera S."/>
            <person name="Johnson J."/>
            <person name="Cho J.C."/>
        </authorList>
    </citation>
    <scope>NUCLEOTIDE SEQUENCE [LARGE SCALE GENOMIC DNA]</scope>
    <source>
        <strain evidence="8">HTCC2594</strain>
    </source>
</reference>
<dbReference type="InterPro" id="IPR053924">
    <property type="entry name" value="RecX_HTH_2nd"/>
</dbReference>
<organism evidence="7 8">
    <name type="scientific">Erythrobacter litoralis (strain HTCC2594)</name>
    <dbReference type="NCBI Taxonomy" id="314225"/>
    <lineage>
        <taxon>Bacteria</taxon>
        <taxon>Pseudomonadati</taxon>
        <taxon>Pseudomonadota</taxon>
        <taxon>Alphaproteobacteria</taxon>
        <taxon>Sphingomonadales</taxon>
        <taxon>Erythrobacteraceae</taxon>
        <taxon>Erythrobacter/Porphyrobacter group</taxon>
        <taxon>Erythrobacter</taxon>
    </lineage>
</organism>
<evidence type="ECO:0000256" key="1">
    <source>
        <dbReference type="ARBA" id="ARBA00004496"/>
    </source>
</evidence>
<feature type="domain" description="RecX second three-helical" evidence="6">
    <location>
        <begin position="76"/>
        <end position="115"/>
    </location>
</feature>
<dbReference type="RefSeq" id="WP_011415143.1">
    <property type="nucleotide sequence ID" value="NC_007722.1"/>
</dbReference>